<dbReference type="InterPro" id="IPR026444">
    <property type="entry name" value="Secre_tail"/>
</dbReference>
<reference evidence="2 3" key="1">
    <citation type="submission" date="2018-03" db="EMBL/GenBank/DDBJ databases">
        <title>Genomic Encyclopedia of Archaeal and Bacterial Type Strains, Phase II (KMG-II): from individual species to whole genera.</title>
        <authorList>
            <person name="Goeker M."/>
        </authorList>
    </citation>
    <scope>NUCLEOTIDE SEQUENCE [LARGE SCALE GENOMIC DNA]</scope>
    <source>
        <strain evidence="2 3">DSM 100346</strain>
    </source>
</reference>
<comment type="caution">
    <text evidence="2">The sequence shown here is derived from an EMBL/GenBank/DDBJ whole genome shotgun (WGS) entry which is preliminary data.</text>
</comment>
<feature type="domain" description="Secretion system C-terminal sorting" evidence="1">
    <location>
        <begin position="271"/>
        <end position="338"/>
    </location>
</feature>
<gene>
    <name evidence="2" type="ORF">CLV98_105240</name>
</gene>
<accession>A0A316AL02</accession>
<sequence length="341" mass="37598">MIHGFAIQSNPIKSYDGMKNYLLSGMLALLATIPIQAQFVVGTEGVTILSNTSTAINGLTVTPTADMTISDNALTISSTEILGSPSSISRVYEFATPILFEGELGLYYLDPSELNGNIESNLQVAYISNDVPITSMGSTVNSDDNYVYNSITPEVSISKITAATLGALPVTLVEFGGKQEENRIVLNWKTTEETNSDFFEIQKRLNNKTWMALGRVTSTTNSSEPKAYSFFDNNPWLGNNLYRLKMVDLDGTFAFSKIINVTNDEEFTVVVYPNPVGDRIVIHPKYRQDIASLRLLNTQGQELLRSYDHLPIDIKSLPAGIYLLQLQNASGTIHSYKIVKP</sequence>
<evidence type="ECO:0000313" key="3">
    <source>
        <dbReference type="Proteomes" id="UP000245880"/>
    </source>
</evidence>
<dbReference type="Proteomes" id="UP000245880">
    <property type="component" value="Unassembled WGS sequence"/>
</dbReference>
<proteinExistence type="predicted"/>
<dbReference type="NCBIfam" id="TIGR04183">
    <property type="entry name" value="Por_Secre_tail"/>
    <property type="match status" value="1"/>
</dbReference>
<keyword evidence="3" id="KW-1185">Reference proteome</keyword>
<organism evidence="2 3">
    <name type="scientific">Dyadobacter jejuensis</name>
    <dbReference type="NCBI Taxonomy" id="1082580"/>
    <lineage>
        <taxon>Bacteria</taxon>
        <taxon>Pseudomonadati</taxon>
        <taxon>Bacteroidota</taxon>
        <taxon>Cytophagia</taxon>
        <taxon>Cytophagales</taxon>
        <taxon>Spirosomataceae</taxon>
        <taxon>Dyadobacter</taxon>
    </lineage>
</organism>
<dbReference type="AlphaFoldDB" id="A0A316AL02"/>
<protein>
    <submittedName>
        <fullName evidence="2">Putative secreted protein (Por secretion system target)</fullName>
    </submittedName>
</protein>
<name>A0A316AL02_9BACT</name>
<dbReference type="EMBL" id="QGDT01000005">
    <property type="protein sequence ID" value="PWJ58058.1"/>
    <property type="molecule type" value="Genomic_DNA"/>
</dbReference>
<evidence type="ECO:0000313" key="2">
    <source>
        <dbReference type="EMBL" id="PWJ58058.1"/>
    </source>
</evidence>
<dbReference type="Pfam" id="PF18962">
    <property type="entry name" value="Por_Secre_tail"/>
    <property type="match status" value="1"/>
</dbReference>
<evidence type="ECO:0000259" key="1">
    <source>
        <dbReference type="Pfam" id="PF18962"/>
    </source>
</evidence>